<evidence type="ECO:0000256" key="1">
    <source>
        <dbReference type="SAM" id="Phobius"/>
    </source>
</evidence>
<keyword evidence="1" id="KW-1133">Transmembrane helix</keyword>
<keyword evidence="1" id="KW-0812">Transmembrane</keyword>
<organism evidence="2 3">
    <name type="scientific">Methanospirillum stamsii</name>
    <dbReference type="NCBI Taxonomy" id="1277351"/>
    <lineage>
        <taxon>Archaea</taxon>
        <taxon>Methanobacteriati</taxon>
        <taxon>Methanobacteriota</taxon>
        <taxon>Stenosarchaea group</taxon>
        <taxon>Methanomicrobia</taxon>
        <taxon>Methanomicrobiales</taxon>
        <taxon>Methanospirillaceae</taxon>
        <taxon>Methanospirillum</taxon>
    </lineage>
</organism>
<accession>A0A2V2MQQ8</accession>
<keyword evidence="3" id="KW-1185">Reference proteome</keyword>
<keyword evidence="1" id="KW-0472">Membrane</keyword>
<proteinExistence type="predicted"/>
<dbReference type="EMBL" id="QGMZ01000041">
    <property type="protein sequence ID" value="PWR70482.1"/>
    <property type="molecule type" value="Genomic_DNA"/>
</dbReference>
<evidence type="ECO:0000313" key="2">
    <source>
        <dbReference type="EMBL" id="PWR70482.1"/>
    </source>
</evidence>
<evidence type="ECO:0000313" key="3">
    <source>
        <dbReference type="Proteomes" id="UP000245934"/>
    </source>
</evidence>
<dbReference type="AlphaFoldDB" id="A0A2V2MQQ8"/>
<feature type="transmembrane region" description="Helical" evidence="1">
    <location>
        <begin position="80"/>
        <end position="103"/>
    </location>
</feature>
<name>A0A2V2MQQ8_9EURY</name>
<gene>
    <name evidence="2" type="ORF">DLD82_15535</name>
</gene>
<feature type="transmembrane region" description="Helical" evidence="1">
    <location>
        <begin position="31"/>
        <end position="50"/>
    </location>
</feature>
<dbReference type="GeneID" id="97610256"/>
<feature type="transmembrane region" description="Helical" evidence="1">
    <location>
        <begin position="55"/>
        <end position="74"/>
    </location>
</feature>
<protein>
    <submittedName>
        <fullName evidence="2">Uncharacterized protein</fullName>
    </submittedName>
</protein>
<dbReference type="Proteomes" id="UP000245934">
    <property type="component" value="Unassembled WGS sequence"/>
</dbReference>
<comment type="caution">
    <text evidence="2">The sequence shown here is derived from an EMBL/GenBank/DDBJ whole genome shotgun (WGS) entry which is preliminary data.</text>
</comment>
<reference evidence="2 3" key="1">
    <citation type="submission" date="2018-05" db="EMBL/GenBank/DDBJ databases">
        <title>Draft genome of Methanospirillum stamsii Pt1.</title>
        <authorList>
            <person name="Dueholm M.S."/>
            <person name="Nielsen P.H."/>
            <person name="Bakmann L.F."/>
            <person name="Otzen D.E."/>
        </authorList>
    </citation>
    <scope>NUCLEOTIDE SEQUENCE [LARGE SCALE GENOMIC DNA]</scope>
    <source>
        <strain evidence="2 3">Pt1</strain>
    </source>
</reference>
<sequence>MISLFLIIAIMVTIIIQFLSCKACSITIPDSIIIEFALLFVTILTFITAFKHYHIFVHLGLACGMYSLITNLSSQFMGGTLLITTFITPIFIIISLFFIITGVRISMKEYEKKVIRYRLQKVELNKRLAELFEMSMALDQANKKTAFSSALPDMIS</sequence>
<dbReference type="RefSeq" id="WP_109942043.1">
    <property type="nucleotide sequence ID" value="NZ_CP176366.1"/>
</dbReference>